<proteinExistence type="inferred from homology"/>
<dbReference type="EMBL" id="MASJ01000034">
    <property type="protein sequence ID" value="OCS83506.1"/>
    <property type="molecule type" value="Genomic_DNA"/>
</dbReference>
<evidence type="ECO:0000256" key="3">
    <source>
        <dbReference type="RuleBase" id="RU003719"/>
    </source>
</evidence>
<dbReference type="Pfam" id="PF00389">
    <property type="entry name" value="2-Hacid_dh"/>
    <property type="match status" value="1"/>
</dbReference>
<evidence type="ECO:0000313" key="6">
    <source>
        <dbReference type="EMBL" id="OCS83506.1"/>
    </source>
</evidence>
<dbReference type="PROSITE" id="PS00671">
    <property type="entry name" value="D_2_HYDROXYACID_DH_3"/>
    <property type="match status" value="1"/>
</dbReference>
<evidence type="ECO:0000256" key="1">
    <source>
        <dbReference type="ARBA" id="ARBA00005854"/>
    </source>
</evidence>
<dbReference type="GO" id="GO:0005829">
    <property type="term" value="C:cytosol"/>
    <property type="evidence" value="ECO:0007669"/>
    <property type="project" value="TreeGrafter"/>
</dbReference>
<evidence type="ECO:0000256" key="2">
    <source>
        <dbReference type="ARBA" id="ARBA00023002"/>
    </source>
</evidence>
<dbReference type="Proteomes" id="UP000093199">
    <property type="component" value="Unassembled WGS sequence"/>
</dbReference>
<feature type="domain" description="D-isomer specific 2-hydroxyacid dehydrogenase NAD-binding" evidence="5">
    <location>
        <begin position="109"/>
        <end position="287"/>
    </location>
</feature>
<dbReference type="InterPro" id="IPR029753">
    <property type="entry name" value="D-isomer_DH_CS"/>
</dbReference>
<gene>
    <name evidence="6" type="ORF">A6M13_04275</name>
</gene>
<dbReference type="InterPro" id="IPR036291">
    <property type="entry name" value="NAD(P)-bd_dom_sf"/>
</dbReference>
<dbReference type="RefSeq" id="WP_066546703.1">
    <property type="nucleotide sequence ID" value="NZ_MASJ01000034.1"/>
</dbReference>
<dbReference type="GO" id="GO:0030267">
    <property type="term" value="F:glyoxylate reductase (NADPH) activity"/>
    <property type="evidence" value="ECO:0007669"/>
    <property type="project" value="TreeGrafter"/>
</dbReference>
<dbReference type="SUPFAM" id="SSF52283">
    <property type="entry name" value="Formate/glycerate dehydrogenase catalytic domain-like"/>
    <property type="match status" value="1"/>
</dbReference>
<keyword evidence="7" id="KW-1185">Reference proteome</keyword>
<dbReference type="PANTHER" id="PTHR10996">
    <property type="entry name" value="2-HYDROXYACID DEHYDROGENASE-RELATED"/>
    <property type="match status" value="1"/>
</dbReference>
<dbReference type="Pfam" id="PF02826">
    <property type="entry name" value="2-Hacid_dh_C"/>
    <property type="match status" value="1"/>
</dbReference>
<dbReference type="Gene3D" id="3.40.50.720">
    <property type="entry name" value="NAD(P)-binding Rossmann-like Domain"/>
    <property type="match status" value="2"/>
</dbReference>
<evidence type="ECO:0000313" key="7">
    <source>
        <dbReference type="Proteomes" id="UP000093199"/>
    </source>
</evidence>
<name>A0A1C0Y8K2_9BACL</name>
<dbReference type="STRING" id="33978.A6M13_04275"/>
<reference evidence="6 7" key="1">
    <citation type="submission" date="2016-07" db="EMBL/GenBank/DDBJ databases">
        <title>Caryophanon tenue genome sequencing.</title>
        <authorList>
            <person name="Verma A."/>
            <person name="Pal Y."/>
            <person name="Krishnamurthi S."/>
        </authorList>
    </citation>
    <scope>NUCLEOTIDE SEQUENCE [LARGE SCALE GENOMIC DNA]</scope>
    <source>
        <strain evidence="6 7">DSM 14152</strain>
    </source>
</reference>
<accession>A0A1C0Y8K2</accession>
<evidence type="ECO:0000259" key="5">
    <source>
        <dbReference type="Pfam" id="PF02826"/>
    </source>
</evidence>
<dbReference type="SUPFAM" id="SSF51735">
    <property type="entry name" value="NAD(P)-binding Rossmann-fold domains"/>
    <property type="match status" value="1"/>
</dbReference>
<dbReference type="PANTHER" id="PTHR10996:SF283">
    <property type="entry name" value="GLYOXYLATE_HYDROXYPYRUVATE REDUCTASE B"/>
    <property type="match status" value="1"/>
</dbReference>
<comment type="similarity">
    <text evidence="1 3">Belongs to the D-isomer specific 2-hydroxyacid dehydrogenase family.</text>
</comment>
<dbReference type="InterPro" id="IPR050223">
    <property type="entry name" value="D-isomer_2-hydroxyacid_DH"/>
</dbReference>
<feature type="domain" description="D-isomer specific 2-hydroxyacid dehydrogenase catalytic" evidence="4">
    <location>
        <begin position="5"/>
        <end position="318"/>
    </location>
</feature>
<dbReference type="InterPro" id="IPR029752">
    <property type="entry name" value="D-isomer_DH_CS1"/>
</dbReference>
<dbReference type="CDD" id="cd05301">
    <property type="entry name" value="GDH"/>
    <property type="match status" value="1"/>
</dbReference>
<organism evidence="6 7">
    <name type="scientific">Caryophanon tenue</name>
    <dbReference type="NCBI Taxonomy" id="33978"/>
    <lineage>
        <taxon>Bacteria</taxon>
        <taxon>Bacillati</taxon>
        <taxon>Bacillota</taxon>
        <taxon>Bacilli</taxon>
        <taxon>Bacillales</taxon>
        <taxon>Caryophanaceae</taxon>
        <taxon>Caryophanon</taxon>
    </lineage>
</organism>
<dbReference type="GO" id="GO:0051287">
    <property type="term" value="F:NAD binding"/>
    <property type="evidence" value="ECO:0007669"/>
    <property type="project" value="InterPro"/>
</dbReference>
<dbReference type="OrthoDB" id="9805416at2"/>
<dbReference type="FunFam" id="3.40.50.720:FF:000462">
    <property type="entry name" value="Glyoxylate reductase (NADP+)"/>
    <property type="match status" value="1"/>
</dbReference>
<comment type="caution">
    <text evidence="6">The sequence shown here is derived from an EMBL/GenBank/DDBJ whole genome shotgun (WGS) entry which is preliminary data.</text>
</comment>
<dbReference type="PROSITE" id="PS00065">
    <property type="entry name" value="D_2_HYDROXYACID_DH_1"/>
    <property type="match status" value="1"/>
</dbReference>
<dbReference type="InterPro" id="IPR006140">
    <property type="entry name" value="D-isomer_DH_NAD-bd"/>
</dbReference>
<evidence type="ECO:0000259" key="4">
    <source>
        <dbReference type="Pfam" id="PF00389"/>
    </source>
</evidence>
<dbReference type="AlphaFoldDB" id="A0A1C0Y8K2"/>
<dbReference type="GO" id="GO:0016618">
    <property type="term" value="F:hydroxypyruvate reductase [NAD(P)H] activity"/>
    <property type="evidence" value="ECO:0007669"/>
    <property type="project" value="TreeGrafter"/>
</dbReference>
<dbReference type="InterPro" id="IPR006139">
    <property type="entry name" value="D-isomer_2_OHA_DH_cat_dom"/>
</dbReference>
<protein>
    <submittedName>
        <fullName evidence="6">D-glycerate dehydrogenase</fullName>
    </submittedName>
</protein>
<keyword evidence="2 3" id="KW-0560">Oxidoreductase</keyword>
<sequence>MKKLLITRKFPEQFVAPLREVAHVVEWTEIETAMPRDKFLAEAAEAEVIWSTLEDKIDEELLMHAPKLQMVANLAVGYNNLAISTIKERGIIATNTPNVLTNATADLAFGLLIATARRLVESADYLRAGKWKNWSPMLLTGMEVSGSTLGIIGMGRIGSAVARRAKGFDMQVLYHNRNRKYEDEEMYGFQYRALDELLAESDFVMVLTPYTSETHHLISAPQLKQMKESAIFINVSRGGIVDEHALYEALKNGDIWAAGLDVFQEEPVSLDHPLLTLPNVVALPHIASASVKARHAMLATNLEALLTFLADDKPKNRLT</sequence>